<keyword evidence="2 3" id="KW-0040">ANK repeat</keyword>
<evidence type="ECO:0000256" key="1">
    <source>
        <dbReference type="ARBA" id="ARBA00022737"/>
    </source>
</evidence>
<reference evidence="4" key="3">
    <citation type="submission" date="2015-02" db="UniProtKB">
        <authorList>
            <consortium name="EnsemblProtists"/>
        </authorList>
    </citation>
    <scope>IDENTIFICATION</scope>
    <source>
        <strain evidence="4">DAOM BR144</strain>
    </source>
</reference>
<dbReference type="InParanoid" id="K3WWB6"/>
<dbReference type="Proteomes" id="UP000019132">
    <property type="component" value="Unassembled WGS sequence"/>
</dbReference>
<dbReference type="PANTHER" id="PTHR24198:SF165">
    <property type="entry name" value="ANKYRIN REPEAT-CONTAINING PROTEIN-RELATED"/>
    <property type="match status" value="1"/>
</dbReference>
<organism evidence="4 5">
    <name type="scientific">Globisporangium ultimum (strain ATCC 200006 / CBS 805.95 / DAOM BR144)</name>
    <name type="common">Pythium ultimum</name>
    <dbReference type="NCBI Taxonomy" id="431595"/>
    <lineage>
        <taxon>Eukaryota</taxon>
        <taxon>Sar</taxon>
        <taxon>Stramenopiles</taxon>
        <taxon>Oomycota</taxon>
        <taxon>Peronosporomycetes</taxon>
        <taxon>Pythiales</taxon>
        <taxon>Pythiaceae</taxon>
        <taxon>Globisporangium</taxon>
    </lineage>
</organism>
<feature type="repeat" description="ANK" evidence="3">
    <location>
        <begin position="34"/>
        <end position="66"/>
    </location>
</feature>
<accession>K3WWB6</accession>
<protein>
    <submittedName>
        <fullName evidence="4">Uncharacterized protein</fullName>
    </submittedName>
</protein>
<dbReference type="InterPro" id="IPR036770">
    <property type="entry name" value="Ankyrin_rpt-contain_sf"/>
</dbReference>
<dbReference type="EMBL" id="GL376632">
    <property type="status" value="NOT_ANNOTATED_CDS"/>
    <property type="molecule type" value="Genomic_DNA"/>
</dbReference>
<dbReference type="InterPro" id="IPR002110">
    <property type="entry name" value="Ankyrin_rpt"/>
</dbReference>
<dbReference type="Pfam" id="PF13637">
    <property type="entry name" value="Ank_4"/>
    <property type="match status" value="1"/>
</dbReference>
<dbReference type="AlphaFoldDB" id="K3WWB6"/>
<keyword evidence="1" id="KW-0677">Repeat</keyword>
<name>K3WWB6_GLOUD</name>
<dbReference type="EnsemblProtists" id="PYU1_T009264">
    <property type="protein sequence ID" value="PYU1_T009264"/>
    <property type="gene ID" value="PYU1_G009246"/>
</dbReference>
<evidence type="ECO:0000313" key="4">
    <source>
        <dbReference type="EnsemblProtists" id="PYU1_T009264"/>
    </source>
</evidence>
<evidence type="ECO:0000256" key="2">
    <source>
        <dbReference type="ARBA" id="ARBA00023043"/>
    </source>
</evidence>
<dbReference type="HOGENOM" id="CLU_1762485_0_0_1"/>
<dbReference type="SUPFAM" id="SSF48403">
    <property type="entry name" value="Ankyrin repeat"/>
    <property type="match status" value="1"/>
</dbReference>
<sequence length="148" mass="16255">MGESAIYLVVRNDHVMRVKALLDTNVPVNLKTSEGLTTLHIAARYGRCNIVLLLLAAGADVDNTYVSSGSAPYIAAQQGYIDIVMALLDHDTVVEKTNSVGEMALHTAARCRHVDIATAHLRVKRLRMQKSLWEKLSSIVRVEKATSK</sequence>
<keyword evidence="5" id="KW-1185">Reference proteome</keyword>
<dbReference type="STRING" id="431595.K3WWB6"/>
<dbReference type="VEuPathDB" id="FungiDB:PYU1_G009246"/>
<dbReference type="Gene3D" id="1.25.40.20">
    <property type="entry name" value="Ankyrin repeat-containing domain"/>
    <property type="match status" value="1"/>
</dbReference>
<evidence type="ECO:0000313" key="5">
    <source>
        <dbReference type="Proteomes" id="UP000019132"/>
    </source>
</evidence>
<dbReference type="PROSITE" id="PS50088">
    <property type="entry name" value="ANK_REPEAT"/>
    <property type="match status" value="1"/>
</dbReference>
<dbReference type="Pfam" id="PF12796">
    <property type="entry name" value="Ank_2"/>
    <property type="match status" value="1"/>
</dbReference>
<dbReference type="PROSITE" id="PS50297">
    <property type="entry name" value="ANK_REP_REGION"/>
    <property type="match status" value="1"/>
</dbReference>
<evidence type="ECO:0000256" key="3">
    <source>
        <dbReference type="PROSITE-ProRule" id="PRU00023"/>
    </source>
</evidence>
<reference evidence="5" key="1">
    <citation type="journal article" date="2010" name="Genome Biol.">
        <title>Genome sequence of the necrotrophic plant pathogen Pythium ultimum reveals original pathogenicity mechanisms and effector repertoire.</title>
        <authorList>
            <person name="Levesque C.A."/>
            <person name="Brouwer H."/>
            <person name="Cano L."/>
            <person name="Hamilton J.P."/>
            <person name="Holt C."/>
            <person name="Huitema E."/>
            <person name="Raffaele S."/>
            <person name="Robideau G.P."/>
            <person name="Thines M."/>
            <person name="Win J."/>
            <person name="Zerillo M.M."/>
            <person name="Beakes G.W."/>
            <person name="Boore J.L."/>
            <person name="Busam D."/>
            <person name="Dumas B."/>
            <person name="Ferriera S."/>
            <person name="Fuerstenberg S.I."/>
            <person name="Gachon C.M."/>
            <person name="Gaulin E."/>
            <person name="Govers F."/>
            <person name="Grenville-Briggs L."/>
            <person name="Horner N."/>
            <person name="Hostetler J."/>
            <person name="Jiang R.H."/>
            <person name="Johnson J."/>
            <person name="Krajaejun T."/>
            <person name="Lin H."/>
            <person name="Meijer H.J."/>
            <person name="Moore B."/>
            <person name="Morris P."/>
            <person name="Phuntmart V."/>
            <person name="Puiu D."/>
            <person name="Shetty J."/>
            <person name="Stajich J.E."/>
            <person name="Tripathy S."/>
            <person name="Wawra S."/>
            <person name="van West P."/>
            <person name="Whitty B.R."/>
            <person name="Coutinho P.M."/>
            <person name="Henrissat B."/>
            <person name="Martin F."/>
            <person name="Thomas P.D."/>
            <person name="Tyler B.M."/>
            <person name="De Vries R.P."/>
            <person name="Kamoun S."/>
            <person name="Yandell M."/>
            <person name="Tisserat N."/>
            <person name="Buell C.R."/>
        </authorList>
    </citation>
    <scope>NUCLEOTIDE SEQUENCE</scope>
    <source>
        <strain evidence="5">DAOM:BR144</strain>
    </source>
</reference>
<dbReference type="SMART" id="SM00248">
    <property type="entry name" value="ANK"/>
    <property type="match status" value="3"/>
</dbReference>
<proteinExistence type="predicted"/>
<reference evidence="5" key="2">
    <citation type="submission" date="2010-04" db="EMBL/GenBank/DDBJ databases">
        <authorList>
            <person name="Buell R."/>
            <person name="Hamilton J."/>
            <person name="Hostetler J."/>
        </authorList>
    </citation>
    <scope>NUCLEOTIDE SEQUENCE [LARGE SCALE GENOMIC DNA]</scope>
    <source>
        <strain evidence="5">DAOM:BR144</strain>
    </source>
</reference>
<dbReference type="PANTHER" id="PTHR24198">
    <property type="entry name" value="ANKYRIN REPEAT AND PROTEIN KINASE DOMAIN-CONTAINING PROTEIN"/>
    <property type="match status" value="1"/>
</dbReference>
<dbReference type="eggNOG" id="KOG4177">
    <property type="taxonomic scope" value="Eukaryota"/>
</dbReference>